<proteinExistence type="predicted"/>
<dbReference type="Pfam" id="PF00005">
    <property type="entry name" value="ABC_tran"/>
    <property type="match status" value="1"/>
</dbReference>
<keyword evidence="3 5" id="KW-0067">ATP-binding</keyword>
<dbReference type="InterPro" id="IPR050611">
    <property type="entry name" value="ABCF"/>
</dbReference>
<gene>
    <name evidence="5" type="ORF">K8V08_10940</name>
</gene>
<dbReference type="InterPro" id="IPR003593">
    <property type="entry name" value="AAA+_ATPase"/>
</dbReference>
<dbReference type="Proteomes" id="UP000784435">
    <property type="component" value="Unassembled WGS sequence"/>
</dbReference>
<dbReference type="InterPro" id="IPR017871">
    <property type="entry name" value="ABC_transporter-like_CS"/>
</dbReference>
<reference evidence="5" key="2">
    <citation type="submission" date="2021-09" db="EMBL/GenBank/DDBJ databases">
        <authorList>
            <person name="Gilroy R."/>
        </authorList>
    </citation>
    <scope>NUCLEOTIDE SEQUENCE</scope>
    <source>
        <strain evidence="5">ChiGjej5B5-7349</strain>
    </source>
</reference>
<dbReference type="InterPro" id="IPR003439">
    <property type="entry name" value="ABC_transporter-like_ATP-bd"/>
</dbReference>
<dbReference type="InterPro" id="IPR027417">
    <property type="entry name" value="P-loop_NTPase"/>
</dbReference>
<sequence>ERQYRDEQEELTRLRAAVGQNQTVGHANWKPRTELRMAQKFYADRNAKVVSRRVKDARNRLADLEETQIRKPPQELRFAGLEPGTPAEATRTTAVAAPAAAPATAGTGRHSGAATTGTHGLVTSAATVLTASGAGVTGRLAPTDLLVRAGEKWLLTGANGAGKSTLLHVLAGSLDPTVGRVERTTGMRIGLLSQEVDLPDPRRRGPQRTVVQAYADLVGEETAARVPVTDFGLLAGRDLHRPVDSLSVGQQRRLELAVVLADTPDILLLDEPTNHLSLLLVTQLEAAISEYAGTIVVASHDRWLRRGWTGESLHIGPHLR</sequence>
<keyword evidence="1" id="KW-0677">Repeat</keyword>
<feature type="domain" description="ABC transporter" evidence="4">
    <location>
        <begin position="123"/>
        <end position="319"/>
    </location>
</feature>
<comment type="caution">
    <text evidence="5">The sequence shown here is derived from an EMBL/GenBank/DDBJ whole genome shotgun (WGS) entry which is preliminary data.</text>
</comment>
<dbReference type="GO" id="GO:0005524">
    <property type="term" value="F:ATP binding"/>
    <property type="evidence" value="ECO:0007669"/>
    <property type="project" value="UniProtKB-KW"/>
</dbReference>
<name>A0A921MES6_9MICO</name>
<evidence type="ECO:0000256" key="3">
    <source>
        <dbReference type="ARBA" id="ARBA00022840"/>
    </source>
</evidence>
<keyword evidence="2" id="KW-0547">Nucleotide-binding</keyword>
<evidence type="ECO:0000313" key="5">
    <source>
        <dbReference type="EMBL" id="HJG80914.1"/>
    </source>
</evidence>
<protein>
    <submittedName>
        <fullName evidence="5">ATP-binding cassette domain-containing protein</fullName>
    </submittedName>
</protein>
<evidence type="ECO:0000259" key="4">
    <source>
        <dbReference type="PROSITE" id="PS50893"/>
    </source>
</evidence>
<evidence type="ECO:0000313" key="6">
    <source>
        <dbReference type="Proteomes" id="UP000784435"/>
    </source>
</evidence>
<dbReference type="PANTHER" id="PTHR19211">
    <property type="entry name" value="ATP-BINDING TRANSPORT PROTEIN-RELATED"/>
    <property type="match status" value="1"/>
</dbReference>
<evidence type="ECO:0000256" key="2">
    <source>
        <dbReference type="ARBA" id="ARBA00022741"/>
    </source>
</evidence>
<accession>A0A921MES6</accession>
<dbReference type="PROSITE" id="PS00211">
    <property type="entry name" value="ABC_TRANSPORTER_1"/>
    <property type="match status" value="1"/>
</dbReference>
<organism evidence="5 6">
    <name type="scientific">Brevibacterium senegalense</name>
    <dbReference type="NCBI Taxonomy" id="1033736"/>
    <lineage>
        <taxon>Bacteria</taxon>
        <taxon>Bacillati</taxon>
        <taxon>Actinomycetota</taxon>
        <taxon>Actinomycetes</taxon>
        <taxon>Micrococcales</taxon>
        <taxon>Brevibacteriaceae</taxon>
        <taxon>Brevibacterium</taxon>
    </lineage>
</organism>
<dbReference type="AlphaFoldDB" id="A0A921MES6"/>
<dbReference type="PROSITE" id="PS50893">
    <property type="entry name" value="ABC_TRANSPORTER_2"/>
    <property type="match status" value="1"/>
</dbReference>
<reference evidence="5" key="1">
    <citation type="journal article" date="2021" name="PeerJ">
        <title>Extensive microbial diversity within the chicken gut microbiome revealed by metagenomics and culture.</title>
        <authorList>
            <person name="Gilroy R."/>
            <person name="Ravi A."/>
            <person name="Getino M."/>
            <person name="Pursley I."/>
            <person name="Horton D.L."/>
            <person name="Alikhan N.F."/>
            <person name="Baker D."/>
            <person name="Gharbi K."/>
            <person name="Hall N."/>
            <person name="Watson M."/>
            <person name="Adriaenssens E.M."/>
            <person name="Foster-Nyarko E."/>
            <person name="Jarju S."/>
            <person name="Secka A."/>
            <person name="Antonio M."/>
            <person name="Oren A."/>
            <person name="Chaudhuri R.R."/>
            <person name="La Ragione R."/>
            <person name="Hildebrand F."/>
            <person name="Pallen M.J."/>
        </authorList>
    </citation>
    <scope>NUCLEOTIDE SEQUENCE</scope>
    <source>
        <strain evidence="5">ChiGjej5B5-7349</strain>
    </source>
</reference>
<evidence type="ECO:0000256" key="1">
    <source>
        <dbReference type="ARBA" id="ARBA00022737"/>
    </source>
</evidence>
<dbReference type="EMBL" id="DYUK01000236">
    <property type="protein sequence ID" value="HJG80914.1"/>
    <property type="molecule type" value="Genomic_DNA"/>
</dbReference>
<dbReference type="PANTHER" id="PTHR19211:SF14">
    <property type="entry name" value="ATP-BINDING CASSETTE SUB-FAMILY F MEMBER 1"/>
    <property type="match status" value="1"/>
</dbReference>
<feature type="non-terminal residue" evidence="5">
    <location>
        <position position="1"/>
    </location>
</feature>
<dbReference type="Gene3D" id="3.40.50.300">
    <property type="entry name" value="P-loop containing nucleotide triphosphate hydrolases"/>
    <property type="match status" value="1"/>
</dbReference>
<dbReference type="GO" id="GO:0016887">
    <property type="term" value="F:ATP hydrolysis activity"/>
    <property type="evidence" value="ECO:0007669"/>
    <property type="project" value="InterPro"/>
</dbReference>
<dbReference type="SUPFAM" id="SSF52540">
    <property type="entry name" value="P-loop containing nucleoside triphosphate hydrolases"/>
    <property type="match status" value="1"/>
</dbReference>
<dbReference type="SMART" id="SM00382">
    <property type="entry name" value="AAA"/>
    <property type="match status" value="1"/>
</dbReference>